<evidence type="ECO:0000313" key="1">
    <source>
        <dbReference type="EMBL" id="VWB44297.1"/>
    </source>
</evidence>
<dbReference type="EMBL" id="CABVPL010000010">
    <property type="protein sequence ID" value="VWB44297.1"/>
    <property type="molecule type" value="Genomic_DNA"/>
</dbReference>
<organism evidence="1 2">
    <name type="scientific">Burkholderia latens</name>
    <dbReference type="NCBI Taxonomy" id="488446"/>
    <lineage>
        <taxon>Bacteria</taxon>
        <taxon>Pseudomonadati</taxon>
        <taxon>Pseudomonadota</taxon>
        <taxon>Betaproteobacteria</taxon>
        <taxon>Burkholderiales</taxon>
        <taxon>Burkholderiaceae</taxon>
        <taxon>Burkholderia</taxon>
        <taxon>Burkholderia cepacia complex</taxon>
    </lineage>
</organism>
<reference evidence="1 2" key="1">
    <citation type="submission" date="2019-09" db="EMBL/GenBank/DDBJ databases">
        <authorList>
            <person name="Depoorter E."/>
        </authorList>
    </citation>
    <scope>NUCLEOTIDE SEQUENCE [LARGE SCALE GENOMIC DNA]</scope>
    <source>
        <strain evidence="1">LMG 24064</strain>
    </source>
</reference>
<proteinExistence type="predicted"/>
<accession>A0A6P2JQC7</accession>
<protein>
    <submittedName>
        <fullName evidence="1">Uncharacterized protein</fullName>
    </submittedName>
</protein>
<sequence length="73" mass="8448">MPVSRGSISWWGGQSAERISAFWLDTQQQEWLLSVREKWDGDVVIQIYGGSIRLRTERGDWRFSTQEAMSLAT</sequence>
<dbReference type="Proteomes" id="UP000494222">
    <property type="component" value="Unassembled WGS sequence"/>
</dbReference>
<name>A0A6P2JQC7_9BURK</name>
<evidence type="ECO:0000313" key="2">
    <source>
        <dbReference type="Proteomes" id="UP000494222"/>
    </source>
</evidence>
<gene>
    <name evidence="1" type="ORF">BLA24064_01983</name>
</gene>
<dbReference type="AlphaFoldDB" id="A0A6P2JQC7"/>